<evidence type="ECO:0000256" key="2">
    <source>
        <dbReference type="SAM" id="MobiDB-lite"/>
    </source>
</evidence>
<evidence type="ECO:0000313" key="6">
    <source>
        <dbReference type="Proteomes" id="UP000806528"/>
    </source>
</evidence>
<evidence type="ECO:0000259" key="4">
    <source>
        <dbReference type="Pfam" id="PF11611"/>
    </source>
</evidence>
<comment type="caution">
    <text evidence="5">The sequence shown here is derived from an EMBL/GenBank/DDBJ whole genome shotgun (WGS) entry which is preliminary data.</text>
</comment>
<feature type="region of interest" description="Disordered" evidence="2">
    <location>
        <begin position="153"/>
        <end position="173"/>
    </location>
</feature>
<name>A0ABR9P1G0_9ACTN</name>
<dbReference type="Gene3D" id="2.60.40.1240">
    <property type="match status" value="1"/>
</dbReference>
<evidence type="ECO:0000256" key="1">
    <source>
        <dbReference type="ARBA" id="ARBA00022729"/>
    </source>
</evidence>
<feature type="region of interest" description="Disordered" evidence="2">
    <location>
        <begin position="42"/>
        <end position="83"/>
    </location>
</feature>
<feature type="transmembrane region" description="Helical" evidence="3">
    <location>
        <begin position="12"/>
        <end position="36"/>
    </location>
</feature>
<keyword evidence="3" id="KW-1133">Transmembrane helix</keyword>
<dbReference type="InterPro" id="IPR029050">
    <property type="entry name" value="Immunoprotect_excell_Ig-like"/>
</dbReference>
<dbReference type="RefSeq" id="WP_193120320.1">
    <property type="nucleotide sequence ID" value="NZ_JADBGI010000002.1"/>
</dbReference>
<evidence type="ECO:0000313" key="5">
    <source>
        <dbReference type="EMBL" id="MBE2997670.1"/>
    </source>
</evidence>
<keyword evidence="3" id="KW-0812">Transmembrane</keyword>
<organism evidence="5 6">
    <name type="scientific">Nocardiopsis coralli</name>
    <dbReference type="NCBI Taxonomy" id="2772213"/>
    <lineage>
        <taxon>Bacteria</taxon>
        <taxon>Bacillati</taxon>
        <taxon>Actinomycetota</taxon>
        <taxon>Actinomycetes</taxon>
        <taxon>Streptosporangiales</taxon>
        <taxon>Nocardiopsidaceae</taxon>
        <taxon>Nocardiopsis</taxon>
    </lineage>
</organism>
<keyword evidence="6" id="KW-1185">Reference proteome</keyword>
<evidence type="ECO:0000256" key="3">
    <source>
        <dbReference type="SAM" id="Phobius"/>
    </source>
</evidence>
<dbReference type="Pfam" id="PF11611">
    <property type="entry name" value="DUF4352"/>
    <property type="match status" value="1"/>
</dbReference>
<feature type="compositionally biased region" description="Low complexity" evidence="2">
    <location>
        <begin position="72"/>
        <end position="81"/>
    </location>
</feature>
<keyword evidence="1" id="KW-0732">Signal</keyword>
<reference evidence="5 6" key="1">
    <citation type="submission" date="2020-09" db="EMBL/GenBank/DDBJ databases">
        <title>Diversity and distribution of actinomycetes associated with coral in the coast of Hainan.</title>
        <authorList>
            <person name="Li F."/>
        </authorList>
    </citation>
    <scope>NUCLEOTIDE SEQUENCE [LARGE SCALE GENOMIC DNA]</scope>
    <source>
        <strain evidence="5 6">HNM0947</strain>
    </source>
</reference>
<feature type="domain" description="DUF4352" evidence="4">
    <location>
        <begin position="80"/>
        <end position="191"/>
    </location>
</feature>
<protein>
    <submittedName>
        <fullName evidence="5">DUF4352 domain-containing protein</fullName>
    </submittedName>
</protein>
<sequence>MTHGNGRTNSTLIVIMCVGIAALALVLGIGAGVFVLSERVTKEENGTATTEQDGGGTAEADEADSGGDGADSDTTGAGDTSVQPGALEYSVASVETGVGAIEGARQTVEPEGQHIVFQLDLRNNGDEESWHTGSEVTLVDSDGVEHEFSIPAGPAVSETGVTSSRLQPGEQDTRPIVFDIPEHVEPEYLRVGDGEDGGRIDELYF</sequence>
<proteinExistence type="predicted"/>
<accession>A0ABR9P1G0</accession>
<keyword evidence="3" id="KW-0472">Membrane</keyword>
<gene>
    <name evidence="5" type="ORF">IDM40_02960</name>
</gene>
<dbReference type="InterPro" id="IPR029051">
    <property type="entry name" value="DUF4352"/>
</dbReference>
<dbReference type="Proteomes" id="UP000806528">
    <property type="component" value="Unassembled WGS sequence"/>
</dbReference>
<dbReference type="EMBL" id="JADBGI010000002">
    <property type="protein sequence ID" value="MBE2997670.1"/>
    <property type="molecule type" value="Genomic_DNA"/>
</dbReference>